<dbReference type="PANTHER" id="PTHR22748:SF6">
    <property type="entry name" value="DNA-(APURINIC OR APYRIMIDINIC SITE) ENDONUCLEASE"/>
    <property type="match status" value="1"/>
</dbReference>
<feature type="binding site" evidence="6">
    <location>
        <position position="306"/>
    </location>
    <ligand>
        <name>Mg(2+)</name>
        <dbReference type="ChEBI" id="CHEBI:18420"/>
        <label>1</label>
    </ligand>
</feature>
<evidence type="ECO:0000313" key="11">
    <source>
        <dbReference type="EMBL" id="JAS24979.1"/>
    </source>
</evidence>
<dbReference type="AlphaFoldDB" id="A0A1B6DH11"/>
<evidence type="ECO:0000256" key="9">
    <source>
        <dbReference type="SAM" id="MobiDB-lite"/>
    </source>
</evidence>
<evidence type="ECO:0000256" key="8">
    <source>
        <dbReference type="RuleBase" id="RU362131"/>
    </source>
</evidence>
<feature type="domain" description="Endonuclease/exonuclease/phosphatase" evidence="10">
    <location>
        <begin position="165"/>
        <end position="334"/>
    </location>
</feature>
<keyword evidence="6" id="KW-0464">Manganese</keyword>
<keyword evidence="3 6" id="KW-0479">Metal-binding</keyword>
<feature type="compositionally biased region" description="Basic and acidic residues" evidence="9">
    <location>
        <begin position="70"/>
        <end position="83"/>
    </location>
</feature>
<feature type="region of interest" description="Disordered" evidence="9">
    <location>
        <begin position="70"/>
        <end position="136"/>
    </location>
</feature>
<dbReference type="InterPro" id="IPR004808">
    <property type="entry name" value="AP_endonuc_1"/>
</dbReference>
<dbReference type="PROSITE" id="PS51435">
    <property type="entry name" value="AP_NUCLEASE_F1_4"/>
    <property type="match status" value="1"/>
</dbReference>
<protein>
    <recommendedName>
        <fullName evidence="8">DNA-(apurinic or apyrimidinic site) endonuclease</fullName>
        <ecNumber evidence="8">3.1.-.-</ecNumber>
    </recommendedName>
</protein>
<evidence type="ECO:0000256" key="3">
    <source>
        <dbReference type="ARBA" id="ARBA00022723"/>
    </source>
</evidence>
<name>A0A1B6DH11_9HEMI</name>
<evidence type="ECO:0000256" key="6">
    <source>
        <dbReference type="PIRSR" id="PIRSR604808-2"/>
    </source>
</evidence>
<dbReference type="PANTHER" id="PTHR22748">
    <property type="entry name" value="AP ENDONUCLEASE"/>
    <property type="match status" value="1"/>
</dbReference>
<dbReference type="EMBL" id="GEDC01012319">
    <property type="protein sequence ID" value="JAS24979.1"/>
    <property type="molecule type" value="Transcribed_RNA"/>
</dbReference>
<gene>
    <name evidence="11" type="ORF">g.9755</name>
</gene>
<keyword evidence="8" id="KW-0234">DNA repair</keyword>
<evidence type="ECO:0000256" key="4">
    <source>
        <dbReference type="ARBA" id="ARBA00022801"/>
    </source>
</evidence>
<dbReference type="GO" id="GO:0008311">
    <property type="term" value="F:double-stranded DNA 3'-5' DNA exonuclease activity"/>
    <property type="evidence" value="ECO:0007669"/>
    <property type="project" value="UniProtKB-EC"/>
</dbReference>
<dbReference type="GO" id="GO:0006284">
    <property type="term" value="P:base-excision repair"/>
    <property type="evidence" value="ECO:0007669"/>
    <property type="project" value="TreeGrafter"/>
</dbReference>
<feature type="site" description="Transition state stabilizer" evidence="7">
    <location>
        <position position="308"/>
    </location>
</feature>
<reference evidence="11" key="1">
    <citation type="submission" date="2015-12" db="EMBL/GenBank/DDBJ databases">
        <title>De novo transcriptome assembly of four potential Pierce s Disease insect vectors from Arizona vineyards.</title>
        <authorList>
            <person name="Tassone E.E."/>
        </authorList>
    </citation>
    <scope>NUCLEOTIDE SEQUENCE</scope>
</reference>
<evidence type="ECO:0000256" key="7">
    <source>
        <dbReference type="PIRSR" id="PIRSR604808-3"/>
    </source>
</evidence>
<dbReference type="GO" id="GO:0046872">
    <property type="term" value="F:metal ion binding"/>
    <property type="evidence" value="ECO:0007669"/>
    <property type="project" value="UniProtKB-KW"/>
</dbReference>
<dbReference type="EC" id="3.1.-.-" evidence="8"/>
<dbReference type="NCBIfam" id="TIGR00633">
    <property type="entry name" value="xth"/>
    <property type="match status" value="1"/>
</dbReference>
<organism evidence="11">
    <name type="scientific">Clastoptera arizonana</name>
    <name type="common">Arizona spittle bug</name>
    <dbReference type="NCBI Taxonomy" id="38151"/>
    <lineage>
        <taxon>Eukaryota</taxon>
        <taxon>Metazoa</taxon>
        <taxon>Ecdysozoa</taxon>
        <taxon>Arthropoda</taxon>
        <taxon>Hexapoda</taxon>
        <taxon>Insecta</taxon>
        <taxon>Pterygota</taxon>
        <taxon>Neoptera</taxon>
        <taxon>Paraneoptera</taxon>
        <taxon>Hemiptera</taxon>
        <taxon>Auchenorrhyncha</taxon>
        <taxon>Cercopoidea</taxon>
        <taxon>Clastopteridae</taxon>
        <taxon>Clastoptera</taxon>
    </lineage>
</organism>
<dbReference type="GO" id="GO:0005634">
    <property type="term" value="C:nucleus"/>
    <property type="evidence" value="ECO:0007669"/>
    <property type="project" value="TreeGrafter"/>
</dbReference>
<dbReference type="PROSITE" id="PS00726">
    <property type="entry name" value="AP_NUCLEASE_F1_1"/>
    <property type="match status" value="1"/>
</dbReference>
<dbReference type="CDD" id="cd09087">
    <property type="entry name" value="Ape1-like_AP-endo"/>
    <property type="match status" value="1"/>
</dbReference>
<proteinExistence type="inferred from homology"/>
<dbReference type="GO" id="GO:0003906">
    <property type="term" value="F:DNA-(apurinic or apyrimidinic site) endonuclease activity"/>
    <property type="evidence" value="ECO:0007669"/>
    <property type="project" value="TreeGrafter"/>
</dbReference>
<dbReference type="Gene3D" id="3.60.10.10">
    <property type="entry name" value="Endonuclease/exonuclease/phosphatase"/>
    <property type="match status" value="1"/>
</dbReference>
<dbReference type="GO" id="GO:0008081">
    <property type="term" value="F:phosphoric diester hydrolase activity"/>
    <property type="evidence" value="ECO:0007669"/>
    <property type="project" value="TreeGrafter"/>
</dbReference>
<feature type="binding site" evidence="6">
    <location>
        <position position="195"/>
    </location>
    <ligand>
        <name>Mg(2+)</name>
        <dbReference type="ChEBI" id="CHEBI:18420"/>
        <label>1</label>
    </ligand>
</feature>
<dbReference type="GO" id="GO:0003677">
    <property type="term" value="F:DNA binding"/>
    <property type="evidence" value="ECO:0007669"/>
    <property type="project" value="InterPro"/>
</dbReference>
<dbReference type="InterPro" id="IPR036691">
    <property type="entry name" value="Endo/exonu/phosph_ase_sf"/>
</dbReference>
<dbReference type="SUPFAM" id="SSF56219">
    <property type="entry name" value="DNase I-like"/>
    <property type="match status" value="1"/>
</dbReference>
<feature type="binding site" evidence="6">
    <location>
        <position position="308"/>
    </location>
    <ligand>
        <name>Mg(2+)</name>
        <dbReference type="ChEBI" id="CHEBI:18420"/>
        <label>1</label>
    </ligand>
</feature>
<comment type="similarity">
    <text evidence="2 8">Belongs to the DNA repair enzymes AP/ExoA family.</text>
</comment>
<feature type="binding site" evidence="6">
    <location>
        <position position="167"/>
    </location>
    <ligand>
        <name>Mg(2+)</name>
        <dbReference type="ChEBI" id="CHEBI:18420"/>
        <label>1</label>
    </ligand>
</feature>
<dbReference type="Pfam" id="PF03372">
    <property type="entry name" value="Exo_endo_phos"/>
    <property type="match status" value="1"/>
</dbReference>
<comment type="catalytic activity">
    <reaction evidence="1">
        <text>Exonucleolytic cleavage in the 3'- to 5'-direction to yield nucleoside 5'-phosphates.</text>
        <dbReference type="EC" id="3.1.11.2"/>
    </reaction>
</comment>
<evidence type="ECO:0000259" key="10">
    <source>
        <dbReference type="Pfam" id="PF03372"/>
    </source>
</evidence>
<evidence type="ECO:0000256" key="2">
    <source>
        <dbReference type="ARBA" id="ARBA00007092"/>
    </source>
</evidence>
<sequence length="370" mass="42108">MLIRMLTSITRLKSYSTSFIRNLFVSIKISPSFTKARHFLYVCSDSRNTKYYLNKNTIYAMAPTKKDNLKTSASKVEHDKSESEVSPNAKSTETKATTKSKREAKADNENEESTSKKRGRGNNEKESASKKSKVESPVIDTEPVDFSVCDKTTANGEKWNFKISSWNVAGIRAWVKKNGHKYINEENPDILCLQEVKCTKDMLPHEVKISGYTTYFLPAEKKGYSGVALYSKQKPLEVTYGLGKKELDNEGRLITAEYEKFYLVATYVPNAGQGLKTLPKRMQWDKEFQLYLKKLDEKKPVILTGDLNVAHEPIDLANPKTNTKSAGFTQEERDGMTAMLKLGFVDTFRHLYPEKNRSLYLLDIHGKCKI</sequence>
<feature type="compositionally biased region" description="Basic and acidic residues" evidence="9">
    <location>
        <begin position="121"/>
        <end position="134"/>
    </location>
</feature>
<evidence type="ECO:0000256" key="5">
    <source>
        <dbReference type="ARBA" id="ARBA00022842"/>
    </source>
</evidence>
<keyword evidence="5 6" id="KW-0460">Magnesium</keyword>
<dbReference type="InterPro" id="IPR005135">
    <property type="entry name" value="Endo/exonuclease/phosphatase"/>
</dbReference>
<comment type="cofactor">
    <cofactor evidence="6 8">
        <name>Mg(2+)</name>
        <dbReference type="ChEBI" id="CHEBI:18420"/>
    </cofactor>
    <cofactor evidence="6 8">
        <name>Mn(2+)</name>
        <dbReference type="ChEBI" id="CHEBI:29035"/>
    </cofactor>
    <text evidence="6 8">Probably binds two magnesium or manganese ions per subunit.</text>
</comment>
<evidence type="ECO:0000256" key="1">
    <source>
        <dbReference type="ARBA" id="ARBA00000493"/>
    </source>
</evidence>
<keyword evidence="4" id="KW-0378">Hydrolase</keyword>
<dbReference type="NCBIfam" id="TIGR00195">
    <property type="entry name" value="exoDNase_III"/>
    <property type="match status" value="1"/>
</dbReference>
<dbReference type="InterPro" id="IPR020847">
    <property type="entry name" value="AP_endonuclease_F1_BS"/>
</dbReference>
<accession>A0A1B6DH11</accession>
<keyword evidence="8" id="KW-0227">DNA damage</keyword>